<keyword evidence="4" id="KW-1185">Reference proteome</keyword>
<dbReference type="PANTHER" id="PTHR34985:SF1">
    <property type="entry name" value="SLR0554 PROTEIN"/>
    <property type="match status" value="1"/>
</dbReference>
<gene>
    <name evidence="3" type="ORF">GT347_16000</name>
</gene>
<dbReference type="PANTHER" id="PTHR34985">
    <property type="entry name" value="SLR0554 PROTEIN"/>
    <property type="match status" value="1"/>
</dbReference>
<feature type="compositionally biased region" description="Gly residues" evidence="1">
    <location>
        <begin position="340"/>
        <end position="350"/>
    </location>
</feature>
<proteinExistence type="predicted"/>
<dbReference type="Proteomes" id="UP000464787">
    <property type="component" value="Chromosome"/>
</dbReference>
<feature type="region of interest" description="Disordered" evidence="1">
    <location>
        <begin position="193"/>
        <end position="217"/>
    </location>
</feature>
<dbReference type="RefSeq" id="WP_160553160.1">
    <property type="nucleotide sequence ID" value="NZ_CP047650.1"/>
</dbReference>
<feature type="region of interest" description="Disordered" evidence="1">
    <location>
        <begin position="748"/>
        <end position="790"/>
    </location>
</feature>
<reference evidence="3 4" key="1">
    <citation type="submission" date="2020-01" db="EMBL/GenBank/DDBJ databases">
        <title>Genome sequencing of strain KACC 21265.</title>
        <authorList>
            <person name="Heo J."/>
            <person name="Kim S.-J."/>
            <person name="Kim J.-S."/>
            <person name="Hong S.-B."/>
            <person name="Kwon S.-W."/>
        </authorList>
    </citation>
    <scope>NUCLEOTIDE SEQUENCE [LARGE SCALE GENOMIC DNA]</scope>
    <source>
        <strain evidence="3 4">KACC 21265</strain>
    </source>
</reference>
<evidence type="ECO:0000259" key="2">
    <source>
        <dbReference type="Pfam" id="PF05272"/>
    </source>
</evidence>
<feature type="compositionally biased region" description="Low complexity" evidence="1">
    <location>
        <begin position="769"/>
        <end position="778"/>
    </location>
</feature>
<feature type="domain" description="Virulence-associated protein E-like" evidence="2">
    <location>
        <begin position="465"/>
        <end position="667"/>
    </location>
</feature>
<evidence type="ECO:0000313" key="3">
    <source>
        <dbReference type="EMBL" id="QHI99347.1"/>
    </source>
</evidence>
<evidence type="ECO:0000313" key="4">
    <source>
        <dbReference type="Proteomes" id="UP000464787"/>
    </source>
</evidence>
<dbReference type="InterPro" id="IPR007936">
    <property type="entry name" value="VapE-like_dom"/>
</dbReference>
<dbReference type="EMBL" id="CP047650">
    <property type="protein sequence ID" value="QHI99347.1"/>
    <property type="molecule type" value="Genomic_DNA"/>
</dbReference>
<sequence>MAEVIIPTVAEPLWDNIPASLAQRQQWLLWKFEIKPGAKKPQKIPYYVMGGRRTGDVGSDRDRQRLATLQVAQRAYAKAQWDGVGFAFLPDDGLIGVDLDGQWNDDPEGWTDRCRNIVQACGSYTEISPSGKGVHIIGSGTTTTNKSNDIGVEIFCGSQYFTFTGKLWPDAPADVQPLGEMALRRLHKTVDEAKDAHKKAKQAPPSASNAERSPRSAGQDDFAYINAQAMQGFALWVPELFPKARQYKGGYRITSKELGRDLQEDLAIHPEGIQDFGEEATYTPIDLVMKWRGLAKPAEALHWLAARLSIILPKPGGREPKAPRANDPAPAGGRGDDGGRGGAGDGGGFGEPPDDDSDLEALHAKLVTRRGFPVDCRENVLYCLTLDPRLNGLVRKNDFTGLLERSRETPWGRAAGEWDEEDDLMLGEHLLFKHGLAVKAKATLRDGVMMAARLRKYNPIVDLIKAATWDKVSRLDHWLADVFEVQQREYTALIGRCFFMGLVKRALEPGCKFDYMLIIKGEQGLQKSSAWRAIAYPWFTDNAIRIGDKDSQMAQQMAWIVESAELESLNKSESTQIKQHLSAQEDWYRPPYGSQMIKAPRHSVHVGTTNADTFLRDATGDRRFWPLEVFVVNLELLKSLLPQLLAEAYVRVSADERYWPNREEEKRLIFPEQEPFKRGDPWEEYLGEYVNAEVGATQVDIPRRDREFFPTTELFDKALQIKADKIDGSGNMDTRLGNCMKALGFKRERESTGKRRRGFTRLRQPVDSAAQPAQAAAPNQWQEPDDALPF</sequence>
<organism evidence="3 4">
    <name type="scientific">Xylophilus rhododendri</name>
    <dbReference type="NCBI Taxonomy" id="2697032"/>
    <lineage>
        <taxon>Bacteria</taxon>
        <taxon>Pseudomonadati</taxon>
        <taxon>Pseudomonadota</taxon>
        <taxon>Betaproteobacteria</taxon>
        <taxon>Burkholderiales</taxon>
        <taxon>Xylophilus</taxon>
    </lineage>
</organism>
<protein>
    <recommendedName>
        <fullName evidence="2">Virulence-associated protein E-like domain-containing protein</fullName>
    </recommendedName>
</protein>
<feature type="region of interest" description="Disordered" evidence="1">
    <location>
        <begin position="315"/>
        <end position="358"/>
    </location>
</feature>
<dbReference type="KEGG" id="xyk:GT347_16000"/>
<evidence type="ECO:0000256" key="1">
    <source>
        <dbReference type="SAM" id="MobiDB-lite"/>
    </source>
</evidence>
<dbReference type="AlphaFoldDB" id="A0A857J6L1"/>
<name>A0A857J6L1_9BURK</name>
<accession>A0A857J6L1</accession>
<dbReference type="Pfam" id="PF05272">
    <property type="entry name" value="VapE-like_dom"/>
    <property type="match status" value="1"/>
</dbReference>